<dbReference type="PANTHER" id="PTHR34610:SF3">
    <property type="entry name" value="SSL7007 PROTEIN"/>
    <property type="match status" value="1"/>
</dbReference>
<gene>
    <name evidence="2" type="ORF">H6G05_22505</name>
</gene>
<keyword evidence="3" id="KW-1185">Reference proteome</keyword>
<name>A0ABR8CHU9_9CYAN</name>
<evidence type="ECO:0000313" key="3">
    <source>
        <dbReference type="Proteomes" id="UP000618445"/>
    </source>
</evidence>
<dbReference type="EMBL" id="JACJQY010000057">
    <property type="protein sequence ID" value="MBD2319597.1"/>
    <property type="molecule type" value="Genomic_DNA"/>
</dbReference>
<comment type="caution">
    <text evidence="2">The sequence shown here is derived from an EMBL/GenBank/DDBJ whole genome shotgun (WGS) entry which is preliminary data.</text>
</comment>
<dbReference type="PANTHER" id="PTHR34610">
    <property type="entry name" value="SSL7007 PROTEIN"/>
    <property type="match status" value="1"/>
</dbReference>
<dbReference type="InterPro" id="IPR029060">
    <property type="entry name" value="PIN-like_dom_sf"/>
</dbReference>
<dbReference type="SUPFAM" id="SSF88723">
    <property type="entry name" value="PIN domain-like"/>
    <property type="match status" value="1"/>
</dbReference>
<dbReference type="Gene3D" id="3.40.50.1010">
    <property type="entry name" value="5'-nuclease"/>
    <property type="match status" value="1"/>
</dbReference>
<dbReference type="InterPro" id="IPR002716">
    <property type="entry name" value="PIN_dom"/>
</dbReference>
<dbReference type="NCBIfam" id="TIGR00305">
    <property type="entry name" value="putative toxin-antitoxin system toxin component, PIN family"/>
    <property type="match status" value="1"/>
</dbReference>
<sequence>MKVVIDTNVIVSAVLRDRNPEKAVLYVVDRPEIFDWVVSPAILAEYKQVLGRPKFKAIDNVRSHWLNLIDEAVKIIDVSTSFDFPRDPKDAKFLECAIASNADYLVTGDRDFDEVSDLQSTQIVSASRFLEIVEIKTGK</sequence>
<dbReference type="Proteomes" id="UP000618445">
    <property type="component" value="Unassembled WGS sequence"/>
</dbReference>
<dbReference type="InterPro" id="IPR002850">
    <property type="entry name" value="PIN_toxin-like"/>
</dbReference>
<feature type="domain" description="PIN" evidence="1">
    <location>
        <begin position="1"/>
        <end position="114"/>
    </location>
</feature>
<organism evidence="2 3">
    <name type="scientific">Phormidium tenue FACHB-1050</name>
    <dbReference type="NCBI Taxonomy" id="2692857"/>
    <lineage>
        <taxon>Bacteria</taxon>
        <taxon>Bacillati</taxon>
        <taxon>Cyanobacteriota</taxon>
        <taxon>Cyanophyceae</taxon>
        <taxon>Oscillatoriophycideae</taxon>
        <taxon>Oscillatoriales</taxon>
        <taxon>Oscillatoriaceae</taxon>
        <taxon>Phormidium</taxon>
    </lineage>
</organism>
<dbReference type="RefSeq" id="WP_190581774.1">
    <property type="nucleotide sequence ID" value="NZ_CAWPQU010000053.1"/>
</dbReference>
<reference evidence="2 3" key="1">
    <citation type="journal article" date="2020" name="ISME J.">
        <title>Comparative genomics reveals insights into cyanobacterial evolution and habitat adaptation.</title>
        <authorList>
            <person name="Chen M.Y."/>
            <person name="Teng W.K."/>
            <person name="Zhao L."/>
            <person name="Hu C.X."/>
            <person name="Zhou Y.K."/>
            <person name="Han B.P."/>
            <person name="Song L.R."/>
            <person name="Shu W.S."/>
        </authorList>
    </citation>
    <scope>NUCLEOTIDE SEQUENCE [LARGE SCALE GENOMIC DNA]</scope>
    <source>
        <strain evidence="2 3">FACHB-1050</strain>
    </source>
</reference>
<proteinExistence type="predicted"/>
<dbReference type="Pfam" id="PF13470">
    <property type="entry name" value="PIN_3"/>
    <property type="match status" value="1"/>
</dbReference>
<accession>A0ABR8CHU9</accession>
<dbReference type="SMART" id="SM00670">
    <property type="entry name" value="PINc"/>
    <property type="match status" value="1"/>
</dbReference>
<protein>
    <submittedName>
        <fullName evidence="2">Toxin-antitoxin system toxin component, PIN family</fullName>
    </submittedName>
</protein>
<evidence type="ECO:0000259" key="1">
    <source>
        <dbReference type="SMART" id="SM00670"/>
    </source>
</evidence>
<evidence type="ECO:0000313" key="2">
    <source>
        <dbReference type="EMBL" id="MBD2319597.1"/>
    </source>
</evidence>